<evidence type="ECO:0000256" key="6">
    <source>
        <dbReference type="ARBA" id="ARBA00022777"/>
    </source>
</evidence>
<reference evidence="12 13" key="1">
    <citation type="submission" date="2021-03" db="EMBL/GenBank/DDBJ databases">
        <title>Genomic Encyclopedia of Type Strains, Phase III (KMG-III): the genomes of soil and plant-associated and newly described type strains.</title>
        <authorList>
            <person name="Whitman W."/>
        </authorList>
    </citation>
    <scope>NUCLEOTIDE SEQUENCE [LARGE SCALE GENOMIC DNA]</scope>
    <source>
        <strain evidence="12 13">IMMIB AFH-6</strain>
    </source>
</reference>
<dbReference type="InterPro" id="IPR000700">
    <property type="entry name" value="PAS-assoc_C"/>
</dbReference>
<evidence type="ECO:0000256" key="8">
    <source>
        <dbReference type="ARBA" id="ARBA00023012"/>
    </source>
</evidence>
<name>A0ABS4SVW4_9PROT</name>
<evidence type="ECO:0000256" key="7">
    <source>
        <dbReference type="ARBA" id="ARBA00022840"/>
    </source>
</evidence>
<dbReference type="InterPro" id="IPR004358">
    <property type="entry name" value="Sig_transdc_His_kin-like_C"/>
</dbReference>
<dbReference type="InterPro" id="IPR000014">
    <property type="entry name" value="PAS"/>
</dbReference>
<comment type="catalytic activity">
    <reaction evidence="1">
        <text>ATP + protein L-histidine = ADP + protein N-phospho-L-histidine.</text>
        <dbReference type="EC" id="2.7.13.3"/>
    </reaction>
</comment>
<protein>
    <recommendedName>
        <fullName evidence="2">histidine kinase</fullName>
        <ecNumber evidence="2">2.7.13.3</ecNumber>
    </recommendedName>
</protein>
<gene>
    <name evidence="12" type="ORF">J2851_006013</name>
</gene>
<feature type="domain" description="PAS" evidence="10">
    <location>
        <begin position="133"/>
        <end position="185"/>
    </location>
</feature>
<feature type="domain" description="PAC" evidence="11">
    <location>
        <begin position="71"/>
        <end position="132"/>
    </location>
</feature>
<evidence type="ECO:0000256" key="4">
    <source>
        <dbReference type="ARBA" id="ARBA00022679"/>
    </source>
</evidence>
<dbReference type="EC" id="2.7.13.3" evidence="2"/>
<dbReference type="PANTHER" id="PTHR43065">
    <property type="entry name" value="SENSOR HISTIDINE KINASE"/>
    <property type="match status" value="1"/>
</dbReference>
<dbReference type="PANTHER" id="PTHR43065:SF10">
    <property type="entry name" value="PEROXIDE STRESS-ACTIVATED HISTIDINE KINASE MAK3"/>
    <property type="match status" value="1"/>
</dbReference>
<dbReference type="SMART" id="SM00388">
    <property type="entry name" value="HisKA"/>
    <property type="match status" value="1"/>
</dbReference>
<dbReference type="InterPro" id="IPR035965">
    <property type="entry name" value="PAS-like_dom_sf"/>
</dbReference>
<dbReference type="InterPro" id="IPR003594">
    <property type="entry name" value="HATPase_dom"/>
</dbReference>
<organism evidence="12 13">
    <name type="scientific">Azospirillum rugosum</name>
    <dbReference type="NCBI Taxonomy" id="416170"/>
    <lineage>
        <taxon>Bacteria</taxon>
        <taxon>Pseudomonadati</taxon>
        <taxon>Pseudomonadota</taxon>
        <taxon>Alphaproteobacteria</taxon>
        <taxon>Rhodospirillales</taxon>
        <taxon>Azospirillaceae</taxon>
        <taxon>Azospirillum</taxon>
    </lineage>
</organism>
<evidence type="ECO:0000259" key="9">
    <source>
        <dbReference type="PROSITE" id="PS50109"/>
    </source>
</evidence>
<keyword evidence="13" id="KW-1185">Reference proteome</keyword>
<dbReference type="InterPro" id="IPR005467">
    <property type="entry name" value="His_kinase_dom"/>
</dbReference>
<feature type="domain" description="Histidine kinase" evidence="9">
    <location>
        <begin position="280"/>
        <end position="494"/>
    </location>
</feature>
<dbReference type="InterPro" id="IPR036890">
    <property type="entry name" value="HATPase_C_sf"/>
</dbReference>
<dbReference type="InterPro" id="IPR013767">
    <property type="entry name" value="PAS_fold"/>
</dbReference>
<dbReference type="InterPro" id="IPR003661">
    <property type="entry name" value="HisK_dim/P_dom"/>
</dbReference>
<evidence type="ECO:0000259" key="10">
    <source>
        <dbReference type="PROSITE" id="PS50112"/>
    </source>
</evidence>
<accession>A0ABS4SVW4</accession>
<evidence type="ECO:0000313" key="13">
    <source>
        <dbReference type="Proteomes" id="UP000781958"/>
    </source>
</evidence>
<dbReference type="CDD" id="cd00082">
    <property type="entry name" value="HisKA"/>
    <property type="match status" value="1"/>
</dbReference>
<dbReference type="InterPro" id="IPR036097">
    <property type="entry name" value="HisK_dim/P_sf"/>
</dbReference>
<dbReference type="NCBIfam" id="TIGR00229">
    <property type="entry name" value="sensory_box"/>
    <property type="match status" value="2"/>
</dbReference>
<dbReference type="PROSITE" id="PS50112">
    <property type="entry name" value="PAS"/>
    <property type="match status" value="2"/>
</dbReference>
<dbReference type="SUPFAM" id="SSF47384">
    <property type="entry name" value="Homodimeric domain of signal transducing histidine kinase"/>
    <property type="match status" value="1"/>
</dbReference>
<keyword evidence="6 12" id="KW-0418">Kinase</keyword>
<dbReference type="PROSITE" id="PS50109">
    <property type="entry name" value="HIS_KIN"/>
    <property type="match status" value="1"/>
</dbReference>
<dbReference type="PROSITE" id="PS50113">
    <property type="entry name" value="PAC"/>
    <property type="match status" value="2"/>
</dbReference>
<feature type="domain" description="PAS" evidence="10">
    <location>
        <begin position="3"/>
        <end position="73"/>
    </location>
</feature>
<keyword evidence="8" id="KW-0902">Two-component regulatory system</keyword>
<evidence type="ECO:0000256" key="5">
    <source>
        <dbReference type="ARBA" id="ARBA00022741"/>
    </source>
</evidence>
<dbReference type="RefSeq" id="WP_209771032.1">
    <property type="nucleotide sequence ID" value="NZ_JAGINP010000028.1"/>
</dbReference>
<keyword evidence="4 12" id="KW-0808">Transferase</keyword>
<dbReference type="Pfam" id="PF00989">
    <property type="entry name" value="PAS"/>
    <property type="match status" value="2"/>
</dbReference>
<keyword evidence="5" id="KW-0547">Nucleotide-binding</keyword>
<sequence length="500" mass="55370">MDLSARFQAMLDTVPDGVVIIDGRGRIQTFNPACERLFGWTAAEVIGRNVKMLMPSPYQEEHDGYLERYQRTGERRIIGIGREVTGARKDGTTFPMELSVGEASPGTNGDAVYIGIIRDITERKQADTALREREARLTSILQTVPEAIIVIDERGLIESFSPAAERLFGYAADEVRGRNVNMLMPPPYREQHDGYMERYQRTGERRIIGIGRVVSGQRRDGSVFPMELAVGEVLLAGRRCFTGFVRDLTERQATEKRLQELQAELLHVSRVSAMGQMASTLAHELNQPLTAVINYAKAVKRLLDRPEGAEKAKETMDKAVAQAARAGQIIRRLRNFIEKGHTERSAESINKVVEEASALALVGAKESGVRVRLDLYNDDGLVLIDKIQIQQVILNLVRNAIEAMAGRERRDLTVTTQPDPEAPGLMRVSVADTGPGLDETVMAQLFQPFVTTKAKGMGLGLSICRSIIEAHGGRLWLEHSQEGAVFSFTVPVAGDEHEQP</sequence>
<proteinExistence type="predicted"/>
<dbReference type="PRINTS" id="PR00344">
    <property type="entry name" value="BCTRLSENSOR"/>
</dbReference>
<evidence type="ECO:0000256" key="3">
    <source>
        <dbReference type="ARBA" id="ARBA00022553"/>
    </source>
</evidence>
<evidence type="ECO:0000259" key="11">
    <source>
        <dbReference type="PROSITE" id="PS50113"/>
    </source>
</evidence>
<dbReference type="EMBL" id="JAGINP010000028">
    <property type="protein sequence ID" value="MBP2296198.1"/>
    <property type="molecule type" value="Genomic_DNA"/>
</dbReference>
<dbReference type="Gene3D" id="3.30.450.20">
    <property type="entry name" value="PAS domain"/>
    <property type="match status" value="2"/>
</dbReference>
<dbReference type="SMART" id="SM00387">
    <property type="entry name" value="HATPase_c"/>
    <property type="match status" value="1"/>
</dbReference>
<dbReference type="SMART" id="SM00091">
    <property type="entry name" value="PAS"/>
    <property type="match status" value="2"/>
</dbReference>
<evidence type="ECO:0000256" key="1">
    <source>
        <dbReference type="ARBA" id="ARBA00000085"/>
    </source>
</evidence>
<dbReference type="Gene3D" id="3.30.565.10">
    <property type="entry name" value="Histidine kinase-like ATPase, C-terminal domain"/>
    <property type="match status" value="1"/>
</dbReference>
<dbReference type="GO" id="GO:0004673">
    <property type="term" value="F:protein histidine kinase activity"/>
    <property type="evidence" value="ECO:0007669"/>
    <property type="project" value="UniProtKB-EC"/>
</dbReference>
<feature type="domain" description="PAC" evidence="11">
    <location>
        <begin position="201"/>
        <end position="260"/>
    </location>
</feature>
<dbReference type="CDD" id="cd00130">
    <property type="entry name" value="PAS"/>
    <property type="match status" value="2"/>
</dbReference>
<dbReference type="Gene3D" id="6.10.250.2580">
    <property type="match status" value="1"/>
</dbReference>
<evidence type="ECO:0000256" key="2">
    <source>
        <dbReference type="ARBA" id="ARBA00012438"/>
    </source>
</evidence>
<evidence type="ECO:0000313" key="12">
    <source>
        <dbReference type="EMBL" id="MBP2296198.1"/>
    </source>
</evidence>
<dbReference type="Pfam" id="PF02518">
    <property type="entry name" value="HATPase_c"/>
    <property type="match status" value="1"/>
</dbReference>
<comment type="caution">
    <text evidence="12">The sequence shown here is derived from an EMBL/GenBank/DDBJ whole genome shotgun (WGS) entry which is preliminary data.</text>
</comment>
<dbReference type="Pfam" id="PF00512">
    <property type="entry name" value="HisKA"/>
    <property type="match status" value="1"/>
</dbReference>
<dbReference type="Proteomes" id="UP000781958">
    <property type="component" value="Unassembled WGS sequence"/>
</dbReference>
<dbReference type="Gene3D" id="1.10.287.130">
    <property type="match status" value="1"/>
</dbReference>
<dbReference type="SUPFAM" id="SSF55874">
    <property type="entry name" value="ATPase domain of HSP90 chaperone/DNA topoisomerase II/histidine kinase"/>
    <property type="match status" value="1"/>
</dbReference>
<keyword evidence="7" id="KW-0067">ATP-binding</keyword>
<keyword evidence="3" id="KW-0597">Phosphoprotein</keyword>
<dbReference type="SUPFAM" id="SSF55785">
    <property type="entry name" value="PYP-like sensor domain (PAS domain)"/>
    <property type="match status" value="2"/>
</dbReference>